<keyword evidence="1" id="KW-0732">Signal</keyword>
<organism evidence="2 3">
    <name type="scientific">Oceanobacillus locisalsi</name>
    <dbReference type="NCBI Taxonomy" id="546107"/>
    <lineage>
        <taxon>Bacteria</taxon>
        <taxon>Bacillati</taxon>
        <taxon>Bacillota</taxon>
        <taxon>Bacilli</taxon>
        <taxon>Bacillales</taxon>
        <taxon>Bacillaceae</taxon>
        <taxon>Oceanobacillus</taxon>
    </lineage>
</organism>
<proteinExistence type="predicted"/>
<dbReference type="PROSITE" id="PS51257">
    <property type="entry name" value="PROKAR_LIPOPROTEIN"/>
    <property type="match status" value="1"/>
</dbReference>
<protein>
    <recommendedName>
        <fullName evidence="4">Lipoprotein</fullName>
    </recommendedName>
</protein>
<feature type="signal peptide" evidence="1">
    <location>
        <begin position="1"/>
        <end position="18"/>
    </location>
</feature>
<evidence type="ECO:0000256" key="1">
    <source>
        <dbReference type="SAM" id="SignalP"/>
    </source>
</evidence>
<dbReference type="Proteomes" id="UP001597041">
    <property type="component" value="Unassembled WGS sequence"/>
</dbReference>
<feature type="chain" id="PRO_5046597211" description="Lipoprotein" evidence="1">
    <location>
        <begin position="19"/>
        <end position="200"/>
    </location>
</feature>
<reference evidence="3" key="1">
    <citation type="journal article" date="2019" name="Int. J. Syst. Evol. Microbiol.">
        <title>The Global Catalogue of Microorganisms (GCM) 10K type strain sequencing project: providing services to taxonomists for standard genome sequencing and annotation.</title>
        <authorList>
            <consortium name="The Broad Institute Genomics Platform"/>
            <consortium name="The Broad Institute Genome Sequencing Center for Infectious Disease"/>
            <person name="Wu L."/>
            <person name="Ma J."/>
        </authorList>
    </citation>
    <scope>NUCLEOTIDE SEQUENCE [LARGE SCALE GENOMIC DNA]</scope>
    <source>
        <strain evidence="3">CCUG 56608</strain>
    </source>
</reference>
<evidence type="ECO:0000313" key="3">
    <source>
        <dbReference type="Proteomes" id="UP001597041"/>
    </source>
</evidence>
<evidence type="ECO:0008006" key="4">
    <source>
        <dbReference type="Google" id="ProtNLM"/>
    </source>
</evidence>
<accession>A0ABW3NLP5</accession>
<dbReference type="RefSeq" id="WP_379594492.1">
    <property type="nucleotide sequence ID" value="NZ_JBHTKK010000041.1"/>
</dbReference>
<evidence type="ECO:0000313" key="2">
    <source>
        <dbReference type="EMBL" id="MFD1068209.1"/>
    </source>
</evidence>
<dbReference type="EMBL" id="JBHTKK010000041">
    <property type="protein sequence ID" value="MFD1068209.1"/>
    <property type="molecule type" value="Genomic_DNA"/>
</dbReference>
<name>A0ABW3NLP5_9BACI</name>
<keyword evidence="3" id="KW-1185">Reference proteome</keyword>
<comment type="caution">
    <text evidence="2">The sequence shown here is derived from an EMBL/GenBank/DDBJ whole genome shotgun (WGS) entry which is preliminary data.</text>
</comment>
<gene>
    <name evidence="2" type="ORF">ACFQ19_19635</name>
</gene>
<sequence length="200" mass="21966">MKRFFRILLIGFSVPALAACSQTESDANTLSVSELTEREDAILSTASDKSFVFDFNIDDAYKEVSVWIEKYEAGKLVDDRLAHLTTEVKQSGSIVFTLSEDVNENNNSFHIGVGTEGNLTSIDVPDTDLNDSEGMASVWGSIPEQAALDNGEVVVANISYSSDENGIRSLTTDFYEDAAGHMHELEQYDVVYLLKAAFSK</sequence>